<organism evidence="2 3">
    <name type="scientific">Candidatus Methanofastidiosum methylothiophilum</name>
    <dbReference type="NCBI Taxonomy" id="1705564"/>
    <lineage>
        <taxon>Archaea</taxon>
        <taxon>Methanobacteriati</taxon>
        <taxon>Methanobacteriota</taxon>
        <taxon>Stenosarchaea group</taxon>
        <taxon>Candidatus Methanofastidiosia</taxon>
        <taxon>Candidatus Methanofastidiosales</taxon>
        <taxon>Candidatus Methanofastidiosaceae</taxon>
        <taxon>Candidatus Methanofastidiosum</taxon>
    </lineage>
</organism>
<dbReference type="AlphaFoldDB" id="A0A150IU01"/>
<evidence type="ECO:0000313" key="2">
    <source>
        <dbReference type="EMBL" id="KYC48453.1"/>
    </source>
</evidence>
<keyword evidence="1" id="KW-0472">Membrane</keyword>
<sequence>MVTLITTVMVWPGVTVAGVADIDDVSIAAANTKLVKKVRNKLNTNIIEIILLFIKITDIIEIYIRK</sequence>
<evidence type="ECO:0000313" key="3">
    <source>
        <dbReference type="Proteomes" id="UP000075398"/>
    </source>
</evidence>
<feature type="transmembrane region" description="Helical" evidence="1">
    <location>
        <begin position="46"/>
        <end position="64"/>
    </location>
</feature>
<accession>A0A150IU01</accession>
<gene>
    <name evidence="2" type="ORF">AMQ22_01871</name>
</gene>
<keyword evidence="1" id="KW-1133">Transmembrane helix</keyword>
<keyword evidence="1" id="KW-0812">Transmembrane</keyword>
<dbReference type="Proteomes" id="UP000075398">
    <property type="component" value="Unassembled WGS sequence"/>
</dbReference>
<reference evidence="2 3" key="1">
    <citation type="journal article" date="2016" name="ISME J.">
        <title>Chasing the elusive Euryarchaeota class WSA2: genomes reveal a uniquely fastidious methyl-reducing methanogen.</title>
        <authorList>
            <person name="Nobu M.K."/>
            <person name="Narihiro T."/>
            <person name="Kuroda K."/>
            <person name="Mei R."/>
            <person name="Liu W.T."/>
        </authorList>
    </citation>
    <scope>NUCLEOTIDE SEQUENCE [LARGE SCALE GENOMIC DNA]</scope>
    <source>
        <strain evidence="2">U1lsi0528_Bin055</strain>
    </source>
</reference>
<protein>
    <submittedName>
        <fullName evidence="2">Uncharacterized protein</fullName>
    </submittedName>
</protein>
<comment type="caution">
    <text evidence="2">The sequence shown here is derived from an EMBL/GenBank/DDBJ whole genome shotgun (WGS) entry which is preliminary data.</text>
</comment>
<dbReference type="EMBL" id="LNGC01000131">
    <property type="protein sequence ID" value="KYC48453.1"/>
    <property type="molecule type" value="Genomic_DNA"/>
</dbReference>
<proteinExistence type="predicted"/>
<evidence type="ECO:0000256" key="1">
    <source>
        <dbReference type="SAM" id="Phobius"/>
    </source>
</evidence>
<name>A0A150IU01_9EURY</name>